<feature type="transmembrane region" description="Helical" evidence="1">
    <location>
        <begin position="12"/>
        <end position="33"/>
    </location>
</feature>
<evidence type="ECO:0000313" key="2">
    <source>
        <dbReference type="EMBL" id="EGQ20419.1"/>
    </source>
</evidence>
<protein>
    <submittedName>
        <fullName evidence="2">Uncharacterized protein</fullName>
    </submittedName>
</protein>
<reference evidence="2 3" key="1">
    <citation type="submission" date="2011-04" db="EMBL/GenBank/DDBJ databases">
        <authorList>
            <person name="Muzny D."/>
            <person name="Qin X."/>
            <person name="Deng J."/>
            <person name="Jiang H."/>
            <person name="Liu Y."/>
            <person name="Qu J."/>
            <person name="Song X.-Z."/>
            <person name="Zhang L."/>
            <person name="Thornton R."/>
            <person name="Coyle M."/>
            <person name="Francisco L."/>
            <person name="Jackson L."/>
            <person name="Javaid M."/>
            <person name="Korchina V."/>
            <person name="Kovar C."/>
            <person name="Mata R."/>
            <person name="Mathew T."/>
            <person name="Ngo R."/>
            <person name="Nguyen L."/>
            <person name="Nguyen N."/>
            <person name="Okwuonu G."/>
            <person name="Ongeri F."/>
            <person name="Pham C."/>
            <person name="Simmons D."/>
            <person name="Wilczek-Boney K."/>
            <person name="Hale W."/>
            <person name="Jakkamsetti A."/>
            <person name="Pham P."/>
            <person name="Ruth R."/>
            <person name="San Lucas F."/>
            <person name="Warren J."/>
            <person name="Zhang J."/>
            <person name="Zhao Z."/>
            <person name="Zhou C."/>
            <person name="Zhu D."/>
            <person name="Lee S."/>
            <person name="Bess C."/>
            <person name="Blankenburg K."/>
            <person name="Forbes L."/>
            <person name="Fu Q."/>
            <person name="Gubbala S."/>
            <person name="Hirani K."/>
            <person name="Jayaseelan J.C."/>
            <person name="Lara F."/>
            <person name="Munidasa M."/>
            <person name="Palculict T."/>
            <person name="Patil S."/>
            <person name="Pu L.-L."/>
            <person name="Saada N."/>
            <person name="Tang L."/>
            <person name="Weissenberger G."/>
            <person name="Zhu Y."/>
            <person name="Hemphill L."/>
            <person name="Shang Y."/>
            <person name="Youmans B."/>
            <person name="Ayvaz T."/>
            <person name="Ross M."/>
            <person name="Santibanez J."/>
            <person name="Aqrawi P."/>
            <person name="Gross S."/>
            <person name="Joshi V."/>
            <person name="Fowler G."/>
            <person name="Nazareth L."/>
            <person name="Reid J."/>
            <person name="Worley K."/>
            <person name="Petrosino J."/>
            <person name="Highlander S."/>
            <person name="Gibbs R."/>
        </authorList>
    </citation>
    <scope>NUCLEOTIDE SEQUENCE [LARGE SCALE GENOMIC DNA]</scope>
    <source>
        <strain evidence="2 3">ATCC 700821</strain>
    </source>
</reference>
<keyword evidence="1" id="KW-0472">Membrane</keyword>
<dbReference type="EMBL" id="AFPY01000031">
    <property type="protein sequence ID" value="EGQ20419.1"/>
    <property type="molecule type" value="Genomic_DNA"/>
</dbReference>
<dbReference type="Proteomes" id="UP000004123">
    <property type="component" value="Unassembled WGS sequence"/>
</dbReference>
<comment type="caution">
    <text evidence="2">The sequence shown here is derived from an EMBL/GenBank/DDBJ whole genome shotgun (WGS) entry which is preliminary data.</text>
</comment>
<accession>F9DGC4</accession>
<dbReference type="STRING" id="997353.HMPREF9144_0714"/>
<organism evidence="2 3">
    <name type="scientific">Prevotella pallens ATCC 700821</name>
    <dbReference type="NCBI Taxonomy" id="997353"/>
    <lineage>
        <taxon>Bacteria</taxon>
        <taxon>Pseudomonadati</taxon>
        <taxon>Bacteroidota</taxon>
        <taxon>Bacteroidia</taxon>
        <taxon>Bacteroidales</taxon>
        <taxon>Prevotellaceae</taxon>
        <taxon>Prevotella</taxon>
    </lineage>
</organism>
<dbReference type="HOGENOM" id="CLU_3294455_0_0_10"/>
<dbReference type="PROSITE" id="PS51257">
    <property type="entry name" value="PROKAR_LIPOPROTEIN"/>
    <property type="match status" value="1"/>
</dbReference>
<proteinExistence type="predicted"/>
<dbReference type="AlphaFoldDB" id="F9DGC4"/>
<evidence type="ECO:0000313" key="3">
    <source>
        <dbReference type="Proteomes" id="UP000004123"/>
    </source>
</evidence>
<evidence type="ECO:0000256" key="1">
    <source>
        <dbReference type="SAM" id="Phobius"/>
    </source>
</evidence>
<name>F9DGC4_9BACT</name>
<sequence>MFKKQFDYSTVASSYFVYTITSCHLLLSAWHLVSLSNLIP</sequence>
<keyword evidence="1" id="KW-1133">Transmembrane helix</keyword>
<keyword evidence="1" id="KW-0812">Transmembrane</keyword>
<gene>
    <name evidence="2" type="ORF">HMPREF9144_0714</name>
</gene>